<dbReference type="EMBL" id="BRXW01000484">
    <property type="protein sequence ID" value="GMH59057.1"/>
    <property type="molecule type" value="Genomic_DNA"/>
</dbReference>
<reference evidence="3" key="1">
    <citation type="journal article" date="2023" name="Commun. Biol.">
        <title>Genome analysis of Parmales, the sister group of diatoms, reveals the evolutionary specialization of diatoms from phago-mixotrophs to photoautotrophs.</title>
        <authorList>
            <person name="Ban H."/>
            <person name="Sato S."/>
            <person name="Yoshikawa S."/>
            <person name="Yamada K."/>
            <person name="Nakamura Y."/>
            <person name="Ichinomiya M."/>
            <person name="Sato N."/>
            <person name="Blanc-Mathieu R."/>
            <person name="Endo H."/>
            <person name="Kuwata A."/>
            <person name="Ogata H."/>
        </authorList>
    </citation>
    <scope>NUCLEOTIDE SEQUENCE [LARGE SCALE GENOMIC DNA]</scope>
    <source>
        <strain evidence="3">NIES 3700</strain>
    </source>
</reference>
<proteinExistence type="predicted"/>
<evidence type="ECO:0000259" key="1">
    <source>
        <dbReference type="Pfam" id="PF10354"/>
    </source>
</evidence>
<protein>
    <recommendedName>
        <fullName evidence="1">25S rRNA (uridine-N(3))-methyltransferase BMT5-like domain-containing protein</fullName>
    </recommendedName>
</protein>
<sequence>MPALTTLIVGDGDLSYAAYLACGKQMPTLTCSVFEADEDALLAVYPTAADHLESLRSNPNVEVSECHNPVGFRGTEESFKVEGARSYICKREKEDNTNYEPTGTGQLEPPHFTFNLSFFASDLWVSFEQDFLEAVENVGESEATCISLTLVEADYVDSVTGKKARKYRVEITANERTALPRAKAVQLLEQVKDCAVAIEGGERRG</sequence>
<dbReference type="InterPro" id="IPR019446">
    <property type="entry name" value="BMT5-like"/>
</dbReference>
<keyword evidence="3" id="KW-1185">Reference proteome</keyword>
<name>A0A9W7DXT8_9STRA</name>
<dbReference type="Pfam" id="PF10354">
    <property type="entry name" value="BMT5-like"/>
    <property type="match status" value="1"/>
</dbReference>
<evidence type="ECO:0000313" key="2">
    <source>
        <dbReference type="EMBL" id="GMH59057.1"/>
    </source>
</evidence>
<dbReference type="OrthoDB" id="273345at2759"/>
<dbReference type="GO" id="GO:0070042">
    <property type="term" value="F:rRNA (uridine-N3-)-methyltransferase activity"/>
    <property type="evidence" value="ECO:0007669"/>
    <property type="project" value="InterPro"/>
</dbReference>
<evidence type="ECO:0000313" key="3">
    <source>
        <dbReference type="Proteomes" id="UP001165122"/>
    </source>
</evidence>
<dbReference type="GO" id="GO:0070475">
    <property type="term" value="P:rRNA base methylation"/>
    <property type="evidence" value="ECO:0007669"/>
    <property type="project" value="InterPro"/>
</dbReference>
<comment type="caution">
    <text evidence="2">The sequence shown here is derived from an EMBL/GenBank/DDBJ whole genome shotgun (WGS) entry which is preliminary data.</text>
</comment>
<feature type="domain" description="25S rRNA (uridine-N(3))-methyltransferase BMT5-like" evidence="1">
    <location>
        <begin position="7"/>
        <end position="60"/>
    </location>
</feature>
<dbReference type="Proteomes" id="UP001165122">
    <property type="component" value="Unassembled WGS sequence"/>
</dbReference>
<dbReference type="AlphaFoldDB" id="A0A9W7DXT8"/>
<gene>
    <name evidence="2" type="ORF">TrLO_g9717</name>
</gene>
<accession>A0A9W7DXT8</accession>
<organism evidence="2 3">
    <name type="scientific">Triparma laevis f. longispina</name>
    <dbReference type="NCBI Taxonomy" id="1714387"/>
    <lineage>
        <taxon>Eukaryota</taxon>
        <taxon>Sar</taxon>
        <taxon>Stramenopiles</taxon>
        <taxon>Ochrophyta</taxon>
        <taxon>Bolidophyceae</taxon>
        <taxon>Parmales</taxon>
        <taxon>Triparmaceae</taxon>
        <taxon>Triparma</taxon>
    </lineage>
</organism>